<evidence type="ECO:0000313" key="6">
    <source>
        <dbReference type="EMBL" id="TGK34685.1"/>
    </source>
</evidence>
<feature type="binding site" evidence="3">
    <location>
        <position position="175"/>
    </location>
    <ligand>
        <name>Zn(2+)</name>
        <dbReference type="ChEBI" id="CHEBI:29105"/>
    </ligand>
</feature>
<organism evidence="6 7">
    <name type="scientific">Leptospira gomenensis</name>
    <dbReference type="NCBI Taxonomy" id="2484974"/>
    <lineage>
        <taxon>Bacteria</taxon>
        <taxon>Pseudomonadati</taxon>
        <taxon>Spirochaetota</taxon>
        <taxon>Spirochaetia</taxon>
        <taxon>Leptospirales</taxon>
        <taxon>Leptospiraceae</taxon>
        <taxon>Leptospira</taxon>
    </lineage>
</organism>
<dbReference type="Gene3D" id="2.60.120.10">
    <property type="entry name" value="Jelly Rolls"/>
    <property type="match status" value="2"/>
</dbReference>
<feature type="binding site" evidence="3">
    <location>
        <position position="99"/>
    </location>
    <ligand>
        <name>Zn(2+)</name>
        <dbReference type="ChEBI" id="CHEBI:29105"/>
    </ligand>
</feature>
<dbReference type="SUPFAM" id="SSF51182">
    <property type="entry name" value="RmlC-like cupins"/>
    <property type="match status" value="1"/>
</dbReference>
<feature type="domain" description="Phosphomannose isomerase type I catalytic" evidence="5">
    <location>
        <begin position="5"/>
        <end position="108"/>
    </location>
</feature>
<reference evidence="6" key="1">
    <citation type="journal article" date="2019" name="PLoS Negl. Trop. Dis.">
        <title>Revisiting the worldwide diversity of Leptospira species in the environment.</title>
        <authorList>
            <person name="Vincent A.T."/>
            <person name="Schiettekatte O."/>
            <person name="Bourhy P."/>
            <person name="Veyrier F.J."/>
            <person name="Picardeau M."/>
        </authorList>
    </citation>
    <scope>NUCLEOTIDE SEQUENCE [LARGE SCALE GENOMIC DNA]</scope>
    <source>
        <strain evidence="6">201800299</strain>
    </source>
</reference>
<dbReference type="GO" id="GO:0004476">
    <property type="term" value="F:mannose-6-phosphate isomerase activity"/>
    <property type="evidence" value="ECO:0007669"/>
    <property type="project" value="InterPro"/>
</dbReference>
<dbReference type="AlphaFoldDB" id="A0A5F1YBP6"/>
<dbReference type="GO" id="GO:0005975">
    <property type="term" value="P:carbohydrate metabolic process"/>
    <property type="evidence" value="ECO:0007669"/>
    <property type="project" value="InterPro"/>
</dbReference>
<keyword evidence="1 3" id="KW-0479">Metal-binding</keyword>
<evidence type="ECO:0000259" key="5">
    <source>
        <dbReference type="Pfam" id="PF20511"/>
    </source>
</evidence>
<gene>
    <name evidence="6" type="ORF">EHQ17_09770</name>
</gene>
<evidence type="ECO:0000256" key="3">
    <source>
        <dbReference type="PIRSR" id="PIRSR036894-1"/>
    </source>
</evidence>
<dbReference type="InterPro" id="IPR014710">
    <property type="entry name" value="RmlC-like_jellyroll"/>
</dbReference>
<keyword evidence="6" id="KW-0413">Isomerase</keyword>
<protein>
    <submittedName>
        <fullName evidence="6">Mannose-6-phosphate isomerase</fullName>
    </submittedName>
</protein>
<feature type="binding site" evidence="3">
    <location>
        <position position="117"/>
    </location>
    <ligand>
        <name>Zn(2+)</name>
        <dbReference type="ChEBI" id="CHEBI:29105"/>
    </ligand>
</feature>
<keyword evidence="7" id="KW-1185">Reference proteome</keyword>
<dbReference type="Pfam" id="PF20511">
    <property type="entry name" value="PMI_typeI_cat"/>
    <property type="match status" value="1"/>
</dbReference>
<dbReference type="InterPro" id="IPR051804">
    <property type="entry name" value="Carb_Metab_Reg_Kinase/Isom"/>
</dbReference>
<dbReference type="CDD" id="cd07010">
    <property type="entry name" value="cupin_PMI_type_I_N_bac"/>
    <property type="match status" value="1"/>
</dbReference>
<dbReference type="PANTHER" id="PTHR42742:SF3">
    <property type="entry name" value="FRUCTOKINASE"/>
    <property type="match status" value="1"/>
</dbReference>
<accession>A0A5F1YBP6</accession>
<dbReference type="InterPro" id="IPR046457">
    <property type="entry name" value="PMI_typeI_cat"/>
</dbReference>
<dbReference type="OrthoDB" id="9808275at2"/>
<comment type="caution">
    <text evidence="6">The sequence shown here is derived from an EMBL/GenBank/DDBJ whole genome shotgun (WGS) entry which is preliminary data.</text>
</comment>
<feature type="active site" evidence="4">
    <location>
        <position position="195"/>
    </location>
</feature>
<evidence type="ECO:0000256" key="2">
    <source>
        <dbReference type="ARBA" id="ARBA00022833"/>
    </source>
</evidence>
<proteinExistence type="predicted"/>
<dbReference type="InterPro" id="IPR014628">
    <property type="entry name" value="Man6P_isomerase_Firm_short"/>
</dbReference>
<sequence length="330" mass="36920">MQKVLRFVPIYKERIWGGRKLGELPGRTIPEGNIGESWEISDYGNELSIIKNGNLAGKTFRDAYEKNTEAILGKSFLGKPFPLLIKLIDAKEKLSVQVHPDDEYAEKFDPDSAGKKEAWTVLQAEPGAKLVCGFSRKTDRQEFRDFVEKHKAEELLREIPVRAGDSFLLNPGRIHAIGAGILLMEVQQSSDSTYRVYDYGRPRELHLDKALDVLDYDGPNDGDFLVPQPKEWTDGKRFRLTANDKFCMETLELSALGKSFTIPSLYRDPLFQILIVLEGKIALEGEELSKGDTVLLTASGCSHGIHAKTETESVKLSLSGPGSDWGIYKD</sequence>
<dbReference type="Proteomes" id="UP000298277">
    <property type="component" value="Unassembled WGS sequence"/>
</dbReference>
<name>A0A5F1YBP6_9LEPT</name>
<dbReference type="PIRSF" id="PIRSF036894">
    <property type="entry name" value="PMI_Firm_short"/>
    <property type="match status" value="1"/>
</dbReference>
<comment type="cofactor">
    <cofactor evidence="3">
        <name>Zn(2+)</name>
        <dbReference type="ChEBI" id="CHEBI:29105"/>
    </cofactor>
    <text evidence="3">Binds 1 zinc ion per subunit.</text>
</comment>
<evidence type="ECO:0000256" key="1">
    <source>
        <dbReference type="ARBA" id="ARBA00022723"/>
    </source>
</evidence>
<dbReference type="RefSeq" id="WP_135590040.1">
    <property type="nucleotide sequence ID" value="NZ_RQEZ01000013.1"/>
</dbReference>
<evidence type="ECO:0000313" key="7">
    <source>
        <dbReference type="Proteomes" id="UP000298277"/>
    </source>
</evidence>
<dbReference type="InterPro" id="IPR011051">
    <property type="entry name" value="RmlC_Cupin_sf"/>
</dbReference>
<evidence type="ECO:0000256" key="4">
    <source>
        <dbReference type="PIRSR" id="PIRSR036894-2"/>
    </source>
</evidence>
<dbReference type="PANTHER" id="PTHR42742">
    <property type="entry name" value="TRANSCRIPTIONAL REPRESSOR MPRA"/>
    <property type="match status" value="1"/>
</dbReference>
<dbReference type="GO" id="GO:0008270">
    <property type="term" value="F:zinc ion binding"/>
    <property type="evidence" value="ECO:0007669"/>
    <property type="project" value="InterPro"/>
</dbReference>
<dbReference type="EMBL" id="RQFA01000037">
    <property type="protein sequence ID" value="TGK34685.1"/>
    <property type="molecule type" value="Genomic_DNA"/>
</dbReference>
<keyword evidence="2 3" id="KW-0862">Zinc</keyword>